<feature type="transmembrane region" description="Helical" evidence="2">
    <location>
        <begin position="83"/>
        <end position="103"/>
    </location>
</feature>
<dbReference type="Proteomes" id="UP001596105">
    <property type="component" value="Unassembled WGS sequence"/>
</dbReference>
<keyword evidence="2" id="KW-0472">Membrane</keyword>
<dbReference type="Pfam" id="PF13240">
    <property type="entry name" value="Zn_Ribbon_1"/>
    <property type="match status" value="1"/>
</dbReference>
<dbReference type="InterPro" id="IPR026870">
    <property type="entry name" value="Zinc_ribbon_dom"/>
</dbReference>
<keyword evidence="5" id="KW-1185">Reference proteome</keyword>
<gene>
    <name evidence="4" type="ORF">ACFPPD_18405</name>
</gene>
<keyword evidence="2" id="KW-1133">Transmembrane helix</keyword>
<evidence type="ECO:0000256" key="2">
    <source>
        <dbReference type="SAM" id="Phobius"/>
    </source>
</evidence>
<dbReference type="InterPro" id="IPR011990">
    <property type="entry name" value="TPR-like_helical_dom_sf"/>
</dbReference>
<organism evidence="4 5">
    <name type="scientific">Cohnella suwonensis</name>
    <dbReference type="NCBI Taxonomy" id="696072"/>
    <lineage>
        <taxon>Bacteria</taxon>
        <taxon>Bacillati</taxon>
        <taxon>Bacillota</taxon>
        <taxon>Bacilli</taxon>
        <taxon>Bacillales</taxon>
        <taxon>Paenibacillaceae</taxon>
        <taxon>Cohnella</taxon>
    </lineage>
</organism>
<reference evidence="5" key="1">
    <citation type="journal article" date="2019" name="Int. J. Syst. Evol. Microbiol.">
        <title>The Global Catalogue of Microorganisms (GCM) 10K type strain sequencing project: providing services to taxonomists for standard genome sequencing and annotation.</title>
        <authorList>
            <consortium name="The Broad Institute Genomics Platform"/>
            <consortium name="The Broad Institute Genome Sequencing Center for Infectious Disease"/>
            <person name="Wu L."/>
            <person name="Ma J."/>
        </authorList>
    </citation>
    <scope>NUCLEOTIDE SEQUENCE [LARGE SCALE GENOMIC DNA]</scope>
    <source>
        <strain evidence="5">CCUG 57113</strain>
    </source>
</reference>
<evidence type="ECO:0000259" key="3">
    <source>
        <dbReference type="Pfam" id="PF13240"/>
    </source>
</evidence>
<accession>A0ABW0LXY6</accession>
<comment type="caution">
    <text evidence="4">The sequence shown here is derived from an EMBL/GenBank/DDBJ whole genome shotgun (WGS) entry which is preliminary data.</text>
</comment>
<dbReference type="RefSeq" id="WP_209751704.1">
    <property type="nucleotide sequence ID" value="NZ_JBHSMH010000071.1"/>
</dbReference>
<keyword evidence="2" id="KW-0812">Transmembrane</keyword>
<dbReference type="Gene3D" id="1.25.40.10">
    <property type="entry name" value="Tetratricopeptide repeat domain"/>
    <property type="match status" value="1"/>
</dbReference>
<evidence type="ECO:0000313" key="4">
    <source>
        <dbReference type="EMBL" id="MFC5470664.1"/>
    </source>
</evidence>
<protein>
    <submittedName>
        <fullName evidence="4">Zinc-ribbon domain-containing protein</fullName>
    </submittedName>
</protein>
<dbReference type="InterPro" id="IPR019734">
    <property type="entry name" value="TPR_rpt"/>
</dbReference>
<evidence type="ECO:0000256" key="1">
    <source>
        <dbReference type="SAM" id="Coils"/>
    </source>
</evidence>
<dbReference type="SUPFAM" id="SSF48452">
    <property type="entry name" value="TPR-like"/>
    <property type="match status" value="1"/>
</dbReference>
<name>A0ABW0LXY6_9BACL</name>
<proteinExistence type="predicted"/>
<sequence>MFCSHCGVKLSDQSKFCNHCGTSVPAIPTQEFDVLVQESAAAAESVQQLQSVQVQSISSNPIQHAIERNAATAGKTKLRPLHWIMPLVCLIVSVALIAGVYFYQKSVNRNVEDLLQEGEALALEGKWSESLAAIEKALKQRPEHSVLLKDQALLTEVIAMDKTLKDTEQQVKVKKYNEAGKTIHTLQEQLNVRSGPLIELLALNADKQEEHIVVAQAAHDASSKDKIEELMPLFNAIKDYDSKEAVQAIEEIKGKLIDLTHEKAMSELKSNNFSIALDTAEEGLKLDGDSTKLNELKKTIEAQKKKFEEAETKRIQKAREAATLEDQINKTAAVELIFADGYYEEGTDYFNVEINVKNVATRPISSILIYYDLLDEYGNIMDSSSSYVQPDVLDVGESSSAYNYHYSDGSIASVNVTYFEWYIN</sequence>
<keyword evidence="1" id="KW-0175">Coiled coil</keyword>
<feature type="domain" description="Zinc-ribbon" evidence="3">
    <location>
        <begin position="2"/>
        <end position="24"/>
    </location>
</feature>
<feature type="coiled-coil region" evidence="1">
    <location>
        <begin position="286"/>
        <end position="327"/>
    </location>
</feature>
<evidence type="ECO:0000313" key="5">
    <source>
        <dbReference type="Proteomes" id="UP001596105"/>
    </source>
</evidence>
<dbReference type="SMART" id="SM00028">
    <property type="entry name" value="TPR"/>
    <property type="match status" value="2"/>
</dbReference>
<dbReference type="EMBL" id="JBHSMH010000071">
    <property type="protein sequence ID" value="MFC5470664.1"/>
    <property type="molecule type" value="Genomic_DNA"/>
</dbReference>